<protein>
    <submittedName>
        <fullName evidence="1">Uncharacterized protein</fullName>
    </submittedName>
</protein>
<sequence length="133" mass="15226">MFVVFTADDAIQTYTLDAVNQFLAHRKNPNGCQPKITYYTSLNYTNYTLVTDWYVAGNEIADHTLSPELWSYDDFVRENAWKWVGRGEVDEYYVEVDRRREMDGKTLQTAIVNVGNGTEAAEDGKAVVAEVRQ</sequence>
<gene>
    <name evidence="1" type="ORF">NUW54_g14007</name>
</gene>
<organism evidence="1 2">
    <name type="scientific">Trametes sanguinea</name>
    <dbReference type="NCBI Taxonomy" id="158606"/>
    <lineage>
        <taxon>Eukaryota</taxon>
        <taxon>Fungi</taxon>
        <taxon>Dikarya</taxon>
        <taxon>Basidiomycota</taxon>
        <taxon>Agaricomycotina</taxon>
        <taxon>Agaricomycetes</taxon>
        <taxon>Polyporales</taxon>
        <taxon>Polyporaceae</taxon>
        <taxon>Trametes</taxon>
    </lineage>
</organism>
<evidence type="ECO:0000313" key="2">
    <source>
        <dbReference type="Proteomes" id="UP001144978"/>
    </source>
</evidence>
<proteinExistence type="predicted"/>
<evidence type="ECO:0000313" key="1">
    <source>
        <dbReference type="EMBL" id="KAJ2965769.1"/>
    </source>
</evidence>
<keyword evidence="2" id="KW-1185">Reference proteome</keyword>
<reference evidence="1" key="1">
    <citation type="submission" date="2022-08" db="EMBL/GenBank/DDBJ databases">
        <title>Genome Sequence of Pycnoporus sanguineus.</title>
        <authorList>
            <person name="Buettner E."/>
        </authorList>
    </citation>
    <scope>NUCLEOTIDE SEQUENCE</scope>
    <source>
        <strain evidence="1">CG-C14</strain>
    </source>
</reference>
<dbReference type="EMBL" id="JANSHE010006888">
    <property type="protein sequence ID" value="KAJ2965769.1"/>
    <property type="molecule type" value="Genomic_DNA"/>
</dbReference>
<comment type="caution">
    <text evidence="1">The sequence shown here is derived from an EMBL/GenBank/DDBJ whole genome shotgun (WGS) entry which is preliminary data.</text>
</comment>
<name>A0ACC1MHM8_9APHY</name>
<accession>A0ACC1MHM8</accession>
<dbReference type="Proteomes" id="UP001144978">
    <property type="component" value="Unassembled WGS sequence"/>
</dbReference>